<gene>
    <name evidence="2" type="ORF">PAXRUDRAFT_21643</name>
</gene>
<evidence type="ECO:0000313" key="3">
    <source>
        <dbReference type="Proteomes" id="UP000054538"/>
    </source>
</evidence>
<dbReference type="Proteomes" id="UP000054538">
    <property type="component" value="Unassembled WGS sequence"/>
</dbReference>
<sequence length="67" mass="7102">MAQVVEALWEQMQRLHLEMSHSHPKSGFLALEAEGQPSSHLGLQLVGTISPPPSHGPTASSWCGDGG</sequence>
<reference evidence="3" key="2">
    <citation type="submission" date="2015-01" db="EMBL/GenBank/DDBJ databases">
        <title>Evolutionary Origins and Diversification of the Mycorrhizal Mutualists.</title>
        <authorList>
            <consortium name="DOE Joint Genome Institute"/>
            <consortium name="Mycorrhizal Genomics Consortium"/>
            <person name="Kohler A."/>
            <person name="Kuo A."/>
            <person name="Nagy L.G."/>
            <person name="Floudas D."/>
            <person name="Copeland A."/>
            <person name="Barry K.W."/>
            <person name="Cichocki N."/>
            <person name="Veneault-Fourrey C."/>
            <person name="LaButti K."/>
            <person name="Lindquist E.A."/>
            <person name="Lipzen A."/>
            <person name="Lundell T."/>
            <person name="Morin E."/>
            <person name="Murat C."/>
            <person name="Riley R."/>
            <person name="Ohm R."/>
            <person name="Sun H."/>
            <person name="Tunlid A."/>
            <person name="Henrissat B."/>
            <person name="Grigoriev I.V."/>
            <person name="Hibbett D.S."/>
            <person name="Martin F."/>
        </authorList>
    </citation>
    <scope>NUCLEOTIDE SEQUENCE [LARGE SCALE GENOMIC DNA]</scope>
    <source>
        <strain evidence="3">Ve08.2h10</strain>
    </source>
</reference>
<feature type="region of interest" description="Disordered" evidence="1">
    <location>
        <begin position="42"/>
        <end position="67"/>
    </location>
</feature>
<keyword evidence="3" id="KW-1185">Reference proteome</keyword>
<protein>
    <submittedName>
        <fullName evidence="2">Uncharacterized protein</fullName>
    </submittedName>
</protein>
<proteinExistence type="predicted"/>
<dbReference type="EMBL" id="KN830498">
    <property type="protein sequence ID" value="KIK72736.1"/>
    <property type="molecule type" value="Genomic_DNA"/>
</dbReference>
<organism evidence="2 3">
    <name type="scientific">Paxillus rubicundulus Ve08.2h10</name>
    <dbReference type="NCBI Taxonomy" id="930991"/>
    <lineage>
        <taxon>Eukaryota</taxon>
        <taxon>Fungi</taxon>
        <taxon>Dikarya</taxon>
        <taxon>Basidiomycota</taxon>
        <taxon>Agaricomycotina</taxon>
        <taxon>Agaricomycetes</taxon>
        <taxon>Agaricomycetidae</taxon>
        <taxon>Boletales</taxon>
        <taxon>Paxilineae</taxon>
        <taxon>Paxillaceae</taxon>
        <taxon>Paxillus</taxon>
    </lineage>
</organism>
<dbReference type="AlphaFoldDB" id="A0A0D0CPJ3"/>
<reference evidence="2 3" key="1">
    <citation type="submission" date="2014-04" db="EMBL/GenBank/DDBJ databases">
        <authorList>
            <consortium name="DOE Joint Genome Institute"/>
            <person name="Kuo A."/>
            <person name="Kohler A."/>
            <person name="Jargeat P."/>
            <person name="Nagy L.G."/>
            <person name="Floudas D."/>
            <person name="Copeland A."/>
            <person name="Barry K.W."/>
            <person name="Cichocki N."/>
            <person name="Veneault-Fourrey C."/>
            <person name="LaButti K."/>
            <person name="Lindquist E.A."/>
            <person name="Lipzen A."/>
            <person name="Lundell T."/>
            <person name="Morin E."/>
            <person name="Murat C."/>
            <person name="Sun H."/>
            <person name="Tunlid A."/>
            <person name="Henrissat B."/>
            <person name="Grigoriev I.V."/>
            <person name="Hibbett D.S."/>
            <person name="Martin F."/>
            <person name="Nordberg H.P."/>
            <person name="Cantor M.N."/>
            <person name="Hua S.X."/>
        </authorList>
    </citation>
    <scope>NUCLEOTIDE SEQUENCE [LARGE SCALE GENOMIC DNA]</scope>
    <source>
        <strain evidence="2 3">Ve08.2h10</strain>
    </source>
</reference>
<evidence type="ECO:0000256" key="1">
    <source>
        <dbReference type="SAM" id="MobiDB-lite"/>
    </source>
</evidence>
<accession>A0A0D0CPJ3</accession>
<dbReference type="InParanoid" id="A0A0D0CPJ3"/>
<name>A0A0D0CPJ3_9AGAM</name>
<evidence type="ECO:0000313" key="2">
    <source>
        <dbReference type="EMBL" id="KIK72736.1"/>
    </source>
</evidence>
<dbReference type="HOGENOM" id="CLU_2813161_0_0_1"/>